<evidence type="ECO:0000256" key="2">
    <source>
        <dbReference type="ARBA" id="ARBA00023125"/>
    </source>
</evidence>
<dbReference type="RefSeq" id="WP_386433753.1">
    <property type="nucleotide sequence ID" value="NZ_JBHSBB010000018.1"/>
</dbReference>
<dbReference type="InterPro" id="IPR025996">
    <property type="entry name" value="MT1864/Rv1816-like_C"/>
</dbReference>
<organism evidence="6 7">
    <name type="scientific">Streptomyces polygonati</name>
    <dbReference type="NCBI Taxonomy" id="1617087"/>
    <lineage>
        <taxon>Bacteria</taxon>
        <taxon>Bacillati</taxon>
        <taxon>Actinomycetota</taxon>
        <taxon>Actinomycetes</taxon>
        <taxon>Kitasatosporales</taxon>
        <taxon>Streptomycetaceae</taxon>
        <taxon>Streptomyces</taxon>
    </lineage>
</organism>
<keyword evidence="3" id="KW-0804">Transcription</keyword>
<dbReference type="SUPFAM" id="SSF46689">
    <property type="entry name" value="Homeodomain-like"/>
    <property type="match status" value="1"/>
</dbReference>
<dbReference type="Pfam" id="PF00440">
    <property type="entry name" value="TetR_N"/>
    <property type="match status" value="1"/>
</dbReference>
<dbReference type="InterPro" id="IPR036271">
    <property type="entry name" value="Tet_transcr_reg_TetR-rel_C_sf"/>
</dbReference>
<dbReference type="InterPro" id="IPR001647">
    <property type="entry name" value="HTH_TetR"/>
</dbReference>
<dbReference type="PANTHER" id="PTHR30055:SF243">
    <property type="entry name" value="HTH-TYPE TRANSCRIPTIONAL REGULATOR RV1816"/>
    <property type="match status" value="1"/>
</dbReference>
<dbReference type="InterPro" id="IPR009057">
    <property type="entry name" value="Homeodomain-like_sf"/>
</dbReference>
<sequence length="251" mass="26982">MAPTPSRRERLRAEAAQEIKTIALKHMAENGTAAVSLRAIAREMGMTAGAIYSYYDTRDDLITALVADVYNYLADTLEVAIAAVSDDPASQVIAYARAYRLWAVENPQEFRLIYGDPAPGYQVPTGGAAAEAEHRSCAVLTGVVAGAWPWARELHHSEGHLWSDYDQNFAAMVRGSFPELPPAAVALALRLWGRLHGLVSLEVYGHLRPQIPDPEKLYRAELTELVDALGLGSPDGATGADPPSVAGAGHP</sequence>
<dbReference type="Proteomes" id="UP001595765">
    <property type="component" value="Unassembled WGS sequence"/>
</dbReference>
<feature type="domain" description="HTH tetR-type" evidence="5">
    <location>
        <begin position="13"/>
        <end position="73"/>
    </location>
</feature>
<proteinExistence type="predicted"/>
<evidence type="ECO:0000313" key="6">
    <source>
        <dbReference type="EMBL" id="MFC4034838.1"/>
    </source>
</evidence>
<protein>
    <submittedName>
        <fullName evidence="6">TetR/AcrR family transcriptional regulator</fullName>
    </submittedName>
</protein>
<evidence type="ECO:0000256" key="3">
    <source>
        <dbReference type="ARBA" id="ARBA00023163"/>
    </source>
</evidence>
<evidence type="ECO:0000256" key="4">
    <source>
        <dbReference type="PROSITE-ProRule" id="PRU00335"/>
    </source>
</evidence>
<keyword evidence="2 4" id="KW-0238">DNA-binding</keyword>
<dbReference type="PANTHER" id="PTHR30055">
    <property type="entry name" value="HTH-TYPE TRANSCRIPTIONAL REGULATOR RUTR"/>
    <property type="match status" value="1"/>
</dbReference>
<dbReference type="Pfam" id="PF13305">
    <property type="entry name" value="TetR_C_33"/>
    <property type="match status" value="1"/>
</dbReference>
<feature type="DNA-binding region" description="H-T-H motif" evidence="4">
    <location>
        <begin position="36"/>
        <end position="55"/>
    </location>
</feature>
<keyword evidence="7" id="KW-1185">Reference proteome</keyword>
<dbReference type="EMBL" id="JBHSBB010000018">
    <property type="protein sequence ID" value="MFC4034838.1"/>
    <property type="molecule type" value="Genomic_DNA"/>
</dbReference>
<evidence type="ECO:0000259" key="5">
    <source>
        <dbReference type="PROSITE" id="PS50977"/>
    </source>
</evidence>
<dbReference type="InterPro" id="IPR050109">
    <property type="entry name" value="HTH-type_TetR-like_transc_reg"/>
</dbReference>
<comment type="caution">
    <text evidence="6">The sequence shown here is derived from an EMBL/GenBank/DDBJ whole genome shotgun (WGS) entry which is preliminary data.</text>
</comment>
<evidence type="ECO:0000256" key="1">
    <source>
        <dbReference type="ARBA" id="ARBA00023015"/>
    </source>
</evidence>
<name>A0ABV8HRY8_9ACTN</name>
<reference evidence="7" key="1">
    <citation type="journal article" date="2019" name="Int. J. Syst. Evol. Microbiol.">
        <title>The Global Catalogue of Microorganisms (GCM) 10K type strain sequencing project: providing services to taxonomists for standard genome sequencing and annotation.</title>
        <authorList>
            <consortium name="The Broad Institute Genomics Platform"/>
            <consortium name="The Broad Institute Genome Sequencing Center for Infectious Disease"/>
            <person name="Wu L."/>
            <person name="Ma J."/>
        </authorList>
    </citation>
    <scope>NUCLEOTIDE SEQUENCE [LARGE SCALE GENOMIC DNA]</scope>
    <source>
        <strain evidence="7">CGMCC 4.7237</strain>
    </source>
</reference>
<dbReference type="SUPFAM" id="SSF48498">
    <property type="entry name" value="Tetracyclin repressor-like, C-terminal domain"/>
    <property type="match status" value="1"/>
</dbReference>
<keyword evidence="1" id="KW-0805">Transcription regulation</keyword>
<accession>A0ABV8HRY8</accession>
<dbReference type="Gene3D" id="1.10.357.10">
    <property type="entry name" value="Tetracycline Repressor, domain 2"/>
    <property type="match status" value="1"/>
</dbReference>
<dbReference type="PROSITE" id="PS50977">
    <property type="entry name" value="HTH_TETR_2"/>
    <property type="match status" value="1"/>
</dbReference>
<evidence type="ECO:0000313" key="7">
    <source>
        <dbReference type="Proteomes" id="UP001595765"/>
    </source>
</evidence>
<gene>
    <name evidence="6" type="ORF">ACFO3J_25715</name>
</gene>